<evidence type="ECO:0000313" key="5">
    <source>
        <dbReference type="Proteomes" id="UP001331936"/>
    </source>
</evidence>
<feature type="domain" description="Mce/MlaD" evidence="2">
    <location>
        <begin position="45"/>
        <end position="122"/>
    </location>
</feature>
<dbReference type="Proteomes" id="UP001331936">
    <property type="component" value="Unassembled WGS sequence"/>
</dbReference>
<gene>
    <name evidence="4" type="ORF">Q8814_07325</name>
</gene>
<dbReference type="InterPro" id="IPR005693">
    <property type="entry name" value="Mce"/>
</dbReference>
<dbReference type="PANTHER" id="PTHR33371:SF15">
    <property type="entry name" value="LIPOPROTEIN LPRN"/>
    <property type="match status" value="1"/>
</dbReference>
<feature type="region of interest" description="Disordered" evidence="1">
    <location>
        <begin position="410"/>
        <end position="440"/>
    </location>
</feature>
<name>A0ABU7JPH3_9NOCA</name>
<comment type="caution">
    <text evidence="4">The sequence shown here is derived from an EMBL/GenBank/DDBJ whole genome shotgun (WGS) entry which is preliminary data.</text>
</comment>
<reference evidence="4 5" key="1">
    <citation type="submission" date="2023-08" db="EMBL/GenBank/DDBJ databases">
        <authorList>
            <person name="Girao M."/>
            <person name="Carvalho M.F."/>
        </authorList>
    </citation>
    <scope>NUCLEOTIDE SEQUENCE [LARGE SCALE GENOMIC DNA]</scope>
    <source>
        <strain evidence="4 5">CC-R104</strain>
    </source>
</reference>
<evidence type="ECO:0000256" key="1">
    <source>
        <dbReference type="SAM" id="MobiDB-lite"/>
    </source>
</evidence>
<accession>A0ABU7JPH3</accession>
<keyword evidence="5" id="KW-1185">Reference proteome</keyword>
<feature type="domain" description="Mammalian cell entry C-terminal" evidence="3">
    <location>
        <begin position="128"/>
        <end position="296"/>
    </location>
</feature>
<dbReference type="InterPro" id="IPR024516">
    <property type="entry name" value="Mce_C"/>
</dbReference>
<dbReference type="Pfam" id="PF11887">
    <property type="entry name" value="Mce4_CUP1"/>
    <property type="match status" value="1"/>
</dbReference>
<dbReference type="InterPro" id="IPR003399">
    <property type="entry name" value="Mce/MlaD"/>
</dbReference>
<proteinExistence type="predicted"/>
<evidence type="ECO:0000259" key="2">
    <source>
        <dbReference type="Pfam" id="PF02470"/>
    </source>
</evidence>
<dbReference type="Pfam" id="PF02470">
    <property type="entry name" value="MlaD"/>
    <property type="match status" value="1"/>
</dbReference>
<evidence type="ECO:0000259" key="3">
    <source>
        <dbReference type="Pfam" id="PF11887"/>
    </source>
</evidence>
<dbReference type="NCBIfam" id="TIGR00996">
    <property type="entry name" value="Mtu_fam_mce"/>
    <property type="match status" value="1"/>
</dbReference>
<organism evidence="4 5">
    <name type="scientific">Rhodococcus chondri</name>
    <dbReference type="NCBI Taxonomy" id="3065941"/>
    <lineage>
        <taxon>Bacteria</taxon>
        <taxon>Bacillati</taxon>
        <taxon>Actinomycetota</taxon>
        <taxon>Actinomycetes</taxon>
        <taxon>Mycobacteriales</taxon>
        <taxon>Nocardiaceae</taxon>
        <taxon>Rhodococcus</taxon>
    </lineage>
</organism>
<dbReference type="RefSeq" id="WP_330151357.1">
    <property type="nucleotide sequence ID" value="NZ_JAUZMZ010000028.1"/>
</dbReference>
<dbReference type="PANTHER" id="PTHR33371">
    <property type="entry name" value="INTERMEMBRANE PHOSPHOLIPID TRANSPORT SYSTEM BINDING PROTEIN MLAD-RELATED"/>
    <property type="match status" value="1"/>
</dbReference>
<dbReference type="PROSITE" id="PS51257">
    <property type="entry name" value="PROKAR_LIPOPROTEIN"/>
    <property type="match status" value="1"/>
</dbReference>
<dbReference type="InterPro" id="IPR052336">
    <property type="entry name" value="MlaD_Phospholipid_Transporter"/>
</dbReference>
<protein>
    <submittedName>
        <fullName evidence="4">MCE family protein</fullName>
    </submittedName>
</protein>
<sequence length="440" mass="45651">MRRTVKTRRVALVGGVCVVAVAVSGCGGLSSIPLPGGADVGDHPIRVDIEFEDVLDLVPQSTVKVDGVPVGRVETIQVAPNDGWTANVGILLDSAVELPANALATVEQTSLLGEKFVQLTPPEAEPAARRLQDGDTIPLERTRHATEIESVLGALSLLLNGGGVGQLAPVVDELSTAFDGREGTTRSLIEQAETLITGLEQQRNDITRALDGLDALSGRVAEQTDEIGAILDDLPVATEVLEQQRPQLVELLAQLDRLGTVGTDVLEQSKDDLIADLQALRPTLQQLAASGDDLVKALPFIPTVPFPDGVEKIALGGSVNLFLVVDLQIADALAGLGVGQGEPVYRQPKFGNPKPVVDPSNPYYNGNGPAVGWPTVSLLPVLPPPTLRLPEGVALPEGVSLPEGIAIPGVTGAGAGSENDGPAPNPLEGLLDQLGLGGGR</sequence>
<evidence type="ECO:0000313" key="4">
    <source>
        <dbReference type="EMBL" id="MEE2031923.1"/>
    </source>
</evidence>
<dbReference type="EMBL" id="JAUZMZ010000028">
    <property type="protein sequence ID" value="MEE2031923.1"/>
    <property type="molecule type" value="Genomic_DNA"/>
</dbReference>